<dbReference type="InterPro" id="IPR012349">
    <property type="entry name" value="Split_barrel_FMN-bd"/>
</dbReference>
<keyword evidence="7" id="KW-1185">Reference proteome</keyword>
<dbReference type="SUPFAM" id="SSF50475">
    <property type="entry name" value="FMN-binding split barrel"/>
    <property type="match status" value="1"/>
</dbReference>
<sequence length="214" mass="23269">MQIDPSQQSKTDNYKLLIGSVLPRPIAFVTTLGPEGAVNAAPFSFYTVVSTDPPMVSITCSRKPGGVQKDTARNIAQTGEFVVQVVDGDNVERINQTATDFPPEIGEAKAVGFQLLESARVKPPRIAQCKVHLECRLHEILPMGGTETAPNADVIIGEVVCFHVRDDLYHEGRIDTGKLDPVGRLAGTVYGKVGETFSMPRLTLDEWKQKHGKG</sequence>
<evidence type="ECO:0000256" key="4">
    <source>
        <dbReference type="ARBA" id="ARBA00038054"/>
    </source>
</evidence>
<evidence type="ECO:0000313" key="7">
    <source>
        <dbReference type="Proteomes" id="UP001185012"/>
    </source>
</evidence>
<accession>A0ABU1IIZ3</accession>
<dbReference type="SMART" id="SM00903">
    <property type="entry name" value="Flavin_Reduct"/>
    <property type="match status" value="1"/>
</dbReference>
<dbReference type="PANTHER" id="PTHR33798">
    <property type="entry name" value="FLAVOPROTEIN OXYGENASE"/>
    <property type="match status" value="1"/>
</dbReference>
<dbReference type="Gene3D" id="2.30.110.10">
    <property type="entry name" value="Electron Transport, Fmn-binding Protein, Chain A"/>
    <property type="match status" value="1"/>
</dbReference>
<gene>
    <name evidence="6" type="ORF">JOE21_000723</name>
</gene>
<comment type="caution">
    <text evidence="6">The sequence shown here is derived from an EMBL/GenBank/DDBJ whole genome shotgun (WGS) entry which is preliminary data.</text>
</comment>
<evidence type="ECO:0000259" key="5">
    <source>
        <dbReference type="SMART" id="SM00903"/>
    </source>
</evidence>
<evidence type="ECO:0000256" key="1">
    <source>
        <dbReference type="ARBA" id="ARBA00001917"/>
    </source>
</evidence>
<keyword evidence="2" id="KW-0285">Flavoprotein</keyword>
<reference evidence="6 7" key="1">
    <citation type="submission" date="2023-07" db="EMBL/GenBank/DDBJ databases">
        <title>Genomic Encyclopedia of Type Strains, Phase IV (KMG-IV): sequencing the most valuable type-strain genomes for metagenomic binning, comparative biology and taxonomic classification.</title>
        <authorList>
            <person name="Goeker M."/>
        </authorList>
    </citation>
    <scope>NUCLEOTIDE SEQUENCE [LARGE SCALE GENOMIC DNA]</scope>
    <source>
        <strain evidence="6 7">DSM 45903</strain>
    </source>
</reference>
<dbReference type="RefSeq" id="WP_309862312.1">
    <property type="nucleotide sequence ID" value="NZ_JAVDQG010000001.1"/>
</dbReference>
<dbReference type="Pfam" id="PF01613">
    <property type="entry name" value="Flavin_Reduct"/>
    <property type="match status" value="1"/>
</dbReference>
<comment type="cofactor">
    <cofactor evidence="1">
        <name>FMN</name>
        <dbReference type="ChEBI" id="CHEBI:58210"/>
    </cofactor>
</comment>
<evidence type="ECO:0000256" key="2">
    <source>
        <dbReference type="ARBA" id="ARBA00022630"/>
    </source>
</evidence>
<dbReference type="EMBL" id="JAVDQG010000001">
    <property type="protein sequence ID" value="MDR6224735.1"/>
    <property type="molecule type" value="Genomic_DNA"/>
</dbReference>
<organism evidence="6 7">
    <name type="scientific">Desmospora profundinema</name>
    <dbReference type="NCBI Taxonomy" id="1571184"/>
    <lineage>
        <taxon>Bacteria</taxon>
        <taxon>Bacillati</taxon>
        <taxon>Bacillota</taxon>
        <taxon>Bacilli</taxon>
        <taxon>Bacillales</taxon>
        <taxon>Thermoactinomycetaceae</taxon>
        <taxon>Desmospora</taxon>
    </lineage>
</organism>
<comment type="similarity">
    <text evidence="4">Belongs to the flavoredoxin family.</text>
</comment>
<dbReference type="PANTHER" id="PTHR33798:SF5">
    <property type="entry name" value="FLAVIN REDUCTASE LIKE DOMAIN-CONTAINING PROTEIN"/>
    <property type="match status" value="1"/>
</dbReference>
<dbReference type="InterPro" id="IPR002563">
    <property type="entry name" value="Flavin_Rdtase-like_dom"/>
</dbReference>
<dbReference type="Proteomes" id="UP001185012">
    <property type="component" value="Unassembled WGS sequence"/>
</dbReference>
<keyword evidence="3" id="KW-0288">FMN</keyword>
<proteinExistence type="inferred from homology"/>
<evidence type="ECO:0000256" key="3">
    <source>
        <dbReference type="ARBA" id="ARBA00022643"/>
    </source>
</evidence>
<feature type="domain" description="Flavin reductase like" evidence="5">
    <location>
        <begin position="19"/>
        <end position="176"/>
    </location>
</feature>
<name>A0ABU1IIZ3_9BACL</name>
<evidence type="ECO:0000313" key="6">
    <source>
        <dbReference type="EMBL" id="MDR6224735.1"/>
    </source>
</evidence>
<protein>
    <submittedName>
        <fullName evidence="6">Flavin reductase (DIM6/NTAB) family NADH-FMN oxidoreductase RutF</fullName>
    </submittedName>
</protein>